<dbReference type="InterPro" id="IPR029006">
    <property type="entry name" value="ADF-H/Gelsolin-like_dom_sf"/>
</dbReference>
<evidence type="ECO:0000259" key="7">
    <source>
        <dbReference type="Pfam" id="PF04815"/>
    </source>
</evidence>
<comment type="similarity">
    <text evidence="1">Belongs to the SEC23/SEC24 family. SEC24 subfamily.</text>
</comment>
<dbReference type="AlphaFoldDB" id="A0A8H6LYA4"/>
<comment type="caution">
    <text evidence="9">The sequence shown here is derived from an EMBL/GenBank/DDBJ whole genome shotgun (WGS) entry which is preliminary data.</text>
</comment>
<feature type="domain" description="Sec23/Sec24 trunk" evidence="6">
    <location>
        <begin position="222"/>
        <end position="458"/>
    </location>
</feature>
<dbReference type="Pfam" id="PF04815">
    <property type="entry name" value="Sec23_helical"/>
    <property type="match status" value="1"/>
</dbReference>
<dbReference type="SUPFAM" id="SSF82754">
    <property type="entry name" value="C-terminal, gelsolin-like domain of Sec23/24"/>
    <property type="match status" value="1"/>
</dbReference>
<dbReference type="Pfam" id="PF08033">
    <property type="entry name" value="Sec23_BS"/>
    <property type="match status" value="1"/>
</dbReference>
<feature type="domain" description="Sec23/Sec24 helical" evidence="7">
    <location>
        <begin position="559"/>
        <end position="659"/>
    </location>
</feature>
<dbReference type="InterPro" id="IPR007123">
    <property type="entry name" value="Gelsolin-like_dom"/>
</dbReference>
<dbReference type="InterPro" id="IPR006895">
    <property type="entry name" value="Znf_Sec23_Sec24"/>
</dbReference>
<dbReference type="InterPro" id="IPR036465">
    <property type="entry name" value="vWFA_dom_sf"/>
</dbReference>
<dbReference type="PANTHER" id="PTHR13803:SF4">
    <property type="entry name" value="SECRETORY 24CD, ISOFORM C"/>
    <property type="match status" value="1"/>
</dbReference>
<dbReference type="SUPFAM" id="SSF81995">
    <property type="entry name" value="beta-sandwich domain of Sec23/24"/>
    <property type="match status" value="1"/>
</dbReference>
<dbReference type="GO" id="GO:0030127">
    <property type="term" value="C:COPII vesicle coat"/>
    <property type="evidence" value="ECO:0007669"/>
    <property type="project" value="InterPro"/>
</dbReference>
<evidence type="ECO:0000259" key="8">
    <source>
        <dbReference type="Pfam" id="PF08033"/>
    </source>
</evidence>
<dbReference type="InterPro" id="IPR036180">
    <property type="entry name" value="Gelsolin-like_dom_sf"/>
</dbReference>
<dbReference type="SUPFAM" id="SSF53300">
    <property type="entry name" value="vWA-like"/>
    <property type="match status" value="1"/>
</dbReference>
<feature type="domain" description="Zinc finger Sec23/Sec24-type" evidence="5">
    <location>
        <begin position="126"/>
        <end position="164"/>
    </location>
</feature>
<dbReference type="Pfam" id="PF00626">
    <property type="entry name" value="Gelsolin"/>
    <property type="match status" value="1"/>
</dbReference>
<dbReference type="Gene3D" id="1.20.120.730">
    <property type="entry name" value="Sec23/Sec24 helical domain"/>
    <property type="match status" value="1"/>
</dbReference>
<dbReference type="GO" id="GO:0006886">
    <property type="term" value="P:intracellular protein transport"/>
    <property type="evidence" value="ECO:0007669"/>
    <property type="project" value="InterPro"/>
</dbReference>
<dbReference type="Pfam" id="PF04810">
    <property type="entry name" value="zf-Sec23_Sec24"/>
    <property type="match status" value="1"/>
</dbReference>
<accession>A0A8H6LYA4</accession>
<feature type="domain" description="Sec23/Sec24 beta-sandwich" evidence="8">
    <location>
        <begin position="464"/>
        <end position="548"/>
    </location>
</feature>
<dbReference type="Gene3D" id="2.60.40.1670">
    <property type="entry name" value="beta-sandwich domain of Sec23/24"/>
    <property type="match status" value="1"/>
</dbReference>
<name>A0A8H6LYA4_9AGAR</name>
<sequence>MYPHPNHIPQPPHSAGLDYKGLRPRIDPIQVPSPIEAVENDRVVWQNRAFPTLPGSHAPLCTSDFIAVDQGNASPKFVRVSTWNMPNTHKLASDCQIPLTAVFQPFADLDPREEPIPLVETGPAGPMRCQKCRGYVNPWGTWVAGGNRWKCNLCHHETPVPPEYFCNLDASQLRLDYQQRPELHKGTYDLVVPQEYWAQHPPTRLAMPYVSSEAPPTGARPPAPMDYVFAFDVSEQAVRSGFLADACSSLVQMLYGEDPYFPPTSKISILSFDRTLHFYDLSSDSTPMLVVADLDEVFAPLRTGLFADPEERRTSIETLLGSLPKRFNETVERGAALSSAVRAGLAAFAGRGGHLIVFQSTIPTIGPGALPPAPSEESMYGTGEEMTLHKPRDKLWLDIAEECIDDGVGVSLFLAPFAYIDVGSIGALASVTGGEIFFHPRYDPPRDAAVLDSQIRRLVTRYQGFNSTVRVRVSNGLRITKHHGNFYKRSATDMEFGVLDADKSFTVTLDHTGTLDCRSNAHLQCAVLYTSVEGQRRVRVVNLALNVVELAGSVFQYADMETTVAHFTREAMHNLTTQRIAIIRDDLIEKCSSLLLGYRQQCAQATRHTQLIIPEAYRALPAFILALQKSKPLKARQVSSDVRNYEIHKLKSMDLRALIHHLYPRLMALHDLEDTIAIPQEVEQPDGTFVTTISYPSCTRDSHLFMESGGLYLIDNEESIIFWVGASTSPQLLKDLFGEEDFMSISPHTHHLPVLDTLLSQQVRNILNERYAHRKRLPKMHVARQNMDGIELEFSDMLVEDQNNGAMSYVDYLAVVHRQISAILTGGDSYSRGSGSAMRSPW</sequence>
<dbReference type="SUPFAM" id="SSF82919">
    <property type="entry name" value="Zn-finger domain of Sec23/24"/>
    <property type="match status" value="1"/>
</dbReference>
<organism evidence="9 10">
    <name type="scientific">Ephemerocybe angulata</name>
    <dbReference type="NCBI Taxonomy" id="980116"/>
    <lineage>
        <taxon>Eukaryota</taxon>
        <taxon>Fungi</taxon>
        <taxon>Dikarya</taxon>
        <taxon>Basidiomycota</taxon>
        <taxon>Agaricomycotina</taxon>
        <taxon>Agaricomycetes</taxon>
        <taxon>Agaricomycetidae</taxon>
        <taxon>Agaricales</taxon>
        <taxon>Agaricineae</taxon>
        <taxon>Psathyrellaceae</taxon>
        <taxon>Ephemerocybe</taxon>
    </lineage>
</organism>
<dbReference type="Gene3D" id="2.30.30.380">
    <property type="entry name" value="Zn-finger domain of Sec23/24"/>
    <property type="match status" value="1"/>
</dbReference>
<dbReference type="InterPro" id="IPR036174">
    <property type="entry name" value="Znf_Sec23_Sec24_sf"/>
</dbReference>
<keyword evidence="10" id="KW-1185">Reference proteome</keyword>
<feature type="domain" description="Gelsolin-like" evidence="4">
    <location>
        <begin position="706"/>
        <end position="766"/>
    </location>
</feature>
<reference evidence="9 10" key="1">
    <citation type="submission" date="2020-07" db="EMBL/GenBank/DDBJ databases">
        <title>Comparative genomics of pyrophilous fungi reveals a link between fire events and developmental genes.</title>
        <authorList>
            <consortium name="DOE Joint Genome Institute"/>
            <person name="Steindorff A.S."/>
            <person name="Carver A."/>
            <person name="Calhoun S."/>
            <person name="Stillman K."/>
            <person name="Liu H."/>
            <person name="Lipzen A."/>
            <person name="Pangilinan J."/>
            <person name="Labutti K."/>
            <person name="Bruns T.D."/>
            <person name="Grigoriev I.V."/>
        </authorList>
    </citation>
    <scope>NUCLEOTIDE SEQUENCE [LARGE SCALE GENOMIC DNA]</scope>
    <source>
        <strain evidence="9 10">CBS 144469</strain>
    </source>
</reference>
<keyword evidence="3" id="KW-0653">Protein transport</keyword>
<dbReference type="Gene3D" id="3.40.50.410">
    <property type="entry name" value="von Willebrand factor, type A domain"/>
    <property type="match status" value="1"/>
</dbReference>
<evidence type="ECO:0000256" key="2">
    <source>
        <dbReference type="ARBA" id="ARBA00022448"/>
    </source>
</evidence>
<dbReference type="Proteomes" id="UP000521943">
    <property type="component" value="Unassembled WGS sequence"/>
</dbReference>
<dbReference type="GO" id="GO:0008270">
    <property type="term" value="F:zinc ion binding"/>
    <property type="evidence" value="ECO:0007669"/>
    <property type="project" value="InterPro"/>
</dbReference>
<evidence type="ECO:0000256" key="1">
    <source>
        <dbReference type="ARBA" id="ARBA00008334"/>
    </source>
</evidence>
<dbReference type="InterPro" id="IPR050550">
    <property type="entry name" value="SEC23_SEC24_subfamily"/>
</dbReference>
<dbReference type="EMBL" id="JACGCI010000111">
    <property type="protein sequence ID" value="KAF6745037.1"/>
    <property type="molecule type" value="Genomic_DNA"/>
</dbReference>
<dbReference type="InterPro" id="IPR036175">
    <property type="entry name" value="Sec23/24_helical_dom_sf"/>
</dbReference>
<dbReference type="InterPro" id="IPR006896">
    <property type="entry name" value="Sec23/24_trunk_dom"/>
</dbReference>
<keyword evidence="2" id="KW-0813">Transport</keyword>
<dbReference type="GO" id="GO:0000149">
    <property type="term" value="F:SNARE binding"/>
    <property type="evidence" value="ECO:0007669"/>
    <property type="project" value="TreeGrafter"/>
</dbReference>
<dbReference type="SUPFAM" id="SSF81811">
    <property type="entry name" value="Helical domain of Sec23/24"/>
    <property type="match status" value="1"/>
</dbReference>
<evidence type="ECO:0000259" key="5">
    <source>
        <dbReference type="Pfam" id="PF04810"/>
    </source>
</evidence>
<evidence type="ECO:0000313" key="9">
    <source>
        <dbReference type="EMBL" id="KAF6745037.1"/>
    </source>
</evidence>
<protein>
    <submittedName>
        <fullName evidence="9">Protein transporter SEC24</fullName>
    </submittedName>
</protein>
<evidence type="ECO:0000259" key="4">
    <source>
        <dbReference type="Pfam" id="PF00626"/>
    </source>
</evidence>
<proteinExistence type="inferred from homology"/>
<dbReference type="PANTHER" id="PTHR13803">
    <property type="entry name" value="SEC24-RELATED PROTEIN"/>
    <property type="match status" value="1"/>
</dbReference>
<evidence type="ECO:0000313" key="10">
    <source>
        <dbReference type="Proteomes" id="UP000521943"/>
    </source>
</evidence>
<dbReference type="OrthoDB" id="49016at2759"/>
<evidence type="ECO:0000259" key="6">
    <source>
        <dbReference type="Pfam" id="PF04811"/>
    </source>
</evidence>
<dbReference type="Gene3D" id="3.40.20.10">
    <property type="entry name" value="Severin"/>
    <property type="match status" value="1"/>
</dbReference>
<evidence type="ECO:0000256" key="3">
    <source>
        <dbReference type="ARBA" id="ARBA00022927"/>
    </source>
</evidence>
<dbReference type="GO" id="GO:0070971">
    <property type="term" value="C:endoplasmic reticulum exit site"/>
    <property type="evidence" value="ECO:0007669"/>
    <property type="project" value="TreeGrafter"/>
</dbReference>
<gene>
    <name evidence="9" type="ORF">DFP72DRAFT_974541</name>
</gene>
<dbReference type="GO" id="GO:0090110">
    <property type="term" value="P:COPII-coated vesicle cargo loading"/>
    <property type="evidence" value="ECO:0007669"/>
    <property type="project" value="TreeGrafter"/>
</dbReference>
<dbReference type="InterPro" id="IPR006900">
    <property type="entry name" value="Sec23/24_helical_dom"/>
</dbReference>
<dbReference type="InterPro" id="IPR012990">
    <property type="entry name" value="Beta-sandwich_Sec23_24"/>
</dbReference>
<dbReference type="Pfam" id="PF04811">
    <property type="entry name" value="Sec23_trunk"/>
    <property type="match status" value="1"/>
</dbReference>